<organism evidence="1 2">
    <name type="scientific">Crocosphaera watsonii WH 0401</name>
    <dbReference type="NCBI Taxonomy" id="555881"/>
    <lineage>
        <taxon>Bacteria</taxon>
        <taxon>Bacillati</taxon>
        <taxon>Cyanobacteriota</taxon>
        <taxon>Cyanophyceae</taxon>
        <taxon>Oscillatoriophycideae</taxon>
        <taxon>Chroococcales</taxon>
        <taxon>Aphanothecaceae</taxon>
        <taxon>Crocosphaera</taxon>
    </lineage>
</organism>
<comment type="caution">
    <text evidence="1">The sequence shown here is derived from an EMBL/GenBank/DDBJ whole genome shotgun (WGS) entry which is preliminary data.</text>
</comment>
<evidence type="ECO:0000313" key="1">
    <source>
        <dbReference type="EMBL" id="CCQ59895.1"/>
    </source>
</evidence>
<dbReference type="Proteomes" id="UP000018198">
    <property type="component" value="Unassembled WGS sequence"/>
</dbReference>
<name>T2J3T8_CROWT</name>
<gene>
    <name evidence="1" type="ORF">CWATWH0401_3876</name>
</gene>
<protein>
    <submittedName>
        <fullName evidence="1">Uncharacterized protein</fullName>
    </submittedName>
</protein>
<evidence type="ECO:0000313" key="2">
    <source>
        <dbReference type="Proteomes" id="UP000018198"/>
    </source>
</evidence>
<dbReference type="EMBL" id="CAQM01000057">
    <property type="protein sequence ID" value="CCQ59895.1"/>
    <property type="molecule type" value="Genomic_DNA"/>
</dbReference>
<sequence>MIENLAIFLLLGPLNPPLSLFQPFLLSTIARSKLKYQA</sequence>
<reference evidence="1 2" key="2">
    <citation type="submission" date="2013-09" db="EMBL/GenBank/DDBJ databases">
        <title>Whole genome comparison of six Crocosphaera watsonii strains with differing phenotypes.</title>
        <authorList>
            <person name="Bench S.R."/>
            <person name="Heller P."/>
            <person name="Frank I."/>
            <person name="Arciniega M."/>
            <person name="Shilova I.N."/>
            <person name="Zehr J.P."/>
        </authorList>
    </citation>
    <scope>NUCLEOTIDE SEQUENCE [LARGE SCALE GENOMIC DNA]</scope>
    <source>
        <strain evidence="1 2">WH 0401</strain>
    </source>
</reference>
<dbReference type="AlphaFoldDB" id="T2J3T8"/>
<proteinExistence type="predicted"/>
<reference evidence="1 2" key="1">
    <citation type="submission" date="2013-01" db="EMBL/GenBank/DDBJ databases">
        <authorList>
            <person name="Bench S."/>
        </authorList>
    </citation>
    <scope>NUCLEOTIDE SEQUENCE [LARGE SCALE GENOMIC DNA]</scope>
    <source>
        <strain evidence="1 2">WH 0401</strain>
    </source>
</reference>
<accession>T2J3T8</accession>